<keyword evidence="1" id="KW-1133">Transmembrane helix</keyword>
<evidence type="ECO:0000313" key="3">
    <source>
        <dbReference type="EMBL" id="SMO65976.1"/>
    </source>
</evidence>
<feature type="transmembrane region" description="Helical" evidence="1">
    <location>
        <begin position="226"/>
        <end position="254"/>
    </location>
</feature>
<evidence type="ECO:0000256" key="1">
    <source>
        <dbReference type="SAM" id="Phobius"/>
    </source>
</evidence>
<dbReference type="InterPro" id="IPR023298">
    <property type="entry name" value="ATPase_P-typ_TM_dom_sf"/>
</dbReference>
<keyword evidence="4" id="KW-1185">Reference proteome</keyword>
<dbReference type="OrthoDB" id="1172790at2"/>
<feature type="signal peptide" evidence="2">
    <location>
        <begin position="1"/>
        <end position="21"/>
    </location>
</feature>
<protein>
    <recommendedName>
        <fullName evidence="5">Polymer-forming protein</fullName>
    </recommendedName>
</protein>
<dbReference type="SUPFAM" id="SSF81665">
    <property type="entry name" value="Calcium ATPase, transmembrane domain M"/>
    <property type="match status" value="1"/>
</dbReference>
<evidence type="ECO:0008006" key="5">
    <source>
        <dbReference type="Google" id="ProtNLM"/>
    </source>
</evidence>
<feature type="transmembrane region" description="Helical" evidence="1">
    <location>
        <begin position="275"/>
        <end position="295"/>
    </location>
</feature>
<evidence type="ECO:0000256" key="2">
    <source>
        <dbReference type="SAM" id="SignalP"/>
    </source>
</evidence>
<name>A0A521D2P2_9SPHI</name>
<sequence length="392" mass="42589">MKKIFALLTMLTLALSVSAFRIEHGNNVAINQPVNENLYIAGGTITINAPVHGDLIVAGGTIVINDTVTNDILLAGGNVTFNGFVGDDIRCAGGDLHIVKNVTGDVVVAGGKVMIDQGVEIGNLLLSGGEATLNGKVKGEVKSAVGNFTFNGSAQKLVCRAGKIDFNGTVMGKTIIAAPEIVIGSDAIFHDDVRYWNKQGSLDFKQSLKNGTAIFDPSLKIERGGWHVLGFSLLGVLWFIGMAFLMIILLQYFFSPTMKNAGDTFITDSLKSLGVGFLFLTAFPVLIILSFVTIIGLPVGVILLFFYIMALLFATTITSVVVTNWIHNRKNYKWNFWQLVGVALGIFTVLKLISFIPFIGWLFMLIMACIAFGAILLNIQWRREHQQPEVIE</sequence>
<keyword evidence="2" id="KW-0732">Signal</keyword>
<keyword evidence="1" id="KW-0472">Membrane</keyword>
<accession>A0A521D2P2</accession>
<organism evidence="3 4">
    <name type="scientific">Solitalea koreensis</name>
    <dbReference type="NCBI Taxonomy" id="543615"/>
    <lineage>
        <taxon>Bacteria</taxon>
        <taxon>Pseudomonadati</taxon>
        <taxon>Bacteroidota</taxon>
        <taxon>Sphingobacteriia</taxon>
        <taxon>Sphingobacteriales</taxon>
        <taxon>Sphingobacteriaceae</taxon>
        <taxon>Solitalea</taxon>
    </lineage>
</organism>
<feature type="transmembrane region" description="Helical" evidence="1">
    <location>
        <begin position="334"/>
        <end position="353"/>
    </location>
</feature>
<reference evidence="3 4" key="1">
    <citation type="submission" date="2017-05" db="EMBL/GenBank/DDBJ databases">
        <authorList>
            <person name="Varghese N."/>
            <person name="Submissions S."/>
        </authorList>
    </citation>
    <scope>NUCLEOTIDE SEQUENCE [LARGE SCALE GENOMIC DNA]</scope>
    <source>
        <strain evidence="3 4">DSM 21342</strain>
    </source>
</reference>
<dbReference type="RefSeq" id="WP_142603832.1">
    <property type="nucleotide sequence ID" value="NZ_FXSZ01000005.1"/>
</dbReference>
<dbReference type="EMBL" id="FXSZ01000005">
    <property type="protein sequence ID" value="SMO65976.1"/>
    <property type="molecule type" value="Genomic_DNA"/>
</dbReference>
<feature type="transmembrane region" description="Helical" evidence="1">
    <location>
        <begin position="359"/>
        <end position="379"/>
    </location>
</feature>
<dbReference type="Proteomes" id="UP000315971">
    <property type="component" value="Unassembled WGS sequence"/>
</dbReference>
<evidence type="ECO:0000313" key="4">
    <source>
        <dbReference type="Proteomes" id="UP000315971"/>
    </source>
</evidence>
<keyword evidence="1" id="KW-0812">Transmembrane</keyword>
<proteinExistence type="predicted"/>
<dbReference type="AlphaFoldDB" id="A0A521D2P2"/>
<gene>
    <name evidence="3" type="ORF">SAMN06265350_105210</name>
</gene>
<feature type="transmembrane region" description="Helical" evidence="1">
    <location>
        <begin position="301"/>
        <end position="322"/>
    </location>
</feature>
<feature type="chain" id="PRO_5021747966" description="Polymer-forming protein" evidence="2">
    <location>
        <begin position="22"/>
        <end position="392"/>
    </location>
</feature>